<dbReference type="STRING" id="1104324.P186_1603"/>
<dbReference type="SUPFAM" id="SSF111283">
    <property type="entry name" value="Putative modulator of DNA gyrase, PmbA/TldD"/>
    <property type="match status" value="1"/>
</dbReference>
<dbReference type="EMBL" id="CP003098">
    <property type="protein sequence ID" value="AET33021.1"/>
    <property type="molecule type" value="Genomic_DNA"/>
</dbReference>
<sequence length="427" mass="46613">MILKILAGRVDEAAVVKTRLLHYMVRFANDEVTAFKHWAAESTFIYVAKSRKTAAVAVTGPPSLEKVEEAVKRLATAPEDPLYVPIGGPSPATRHESPEDFEKLPDLVKTAVDAASGVERSAGVVHLTHAAVSYEDTAGRSGAYSVNRVYMAMRSFLGDLSATSAVAGRRIGDIDVARLGRENAKLLDVAKGLPHVRVEQVRADLLLSPLVFAHLIGEAAGNWASGSEVLAGTSRYTKEDIGREVASRLLTVADAAYDPAAYGHTPFDLEGVPPRPVEIYRGGQLAGLLHTRRTAHALGMEPTGHAMHHYARPWPGHIRIAPGDGPADLEELLRDLRRGYYIHNNWYTRFQNVKTGQFSTVGRDVALEVRDGKPAAVVKYIRIADTLENLVNNVAQLSREARQIYWWDMPAPAHSPYAIVKNIGITT</sequence>
<accession>G7VG23</accession>
<dbReference type="Pfam" id="PF19289">
    <property type="entry name" value="PmbA_TldD_3rd"/>
    <property type="match status" value="1"/>
</dbReference>
<keyword evidence="3" id="KW-1185">Reference proteome</keyword>
<dbReference type="BioCyc" id="PSP1104324:GJSN-1576-MONOMER"/>
<dbReference type="InterPro" id="IPR036059">
    <property type="entry name" value="TldD/PmbA_sf"/>
</dbReference>
<dbReference type="RefSeq" id="WP_014288847.1">
    <property type="nucleotide sequence ID" value="NC_016645.1"/>
</dbReference>
<dbReference type="OrthoDB" id="84520at2157"/>
<dbReference type="HOGENOM" id="CLU_026425_4_1_2"/>
<evidence type="ECO:0000313" key="2">
    <source>
        <dbReference type="EMBL" id="AET33021.1"/>
    </source>
</evidence>
<dbReference type="PANTHER" id="PTHR43666:SF1">
    <property type="entry name" value="CONSERVED PROTEIN"/>
    <property type="match status" value="1"/>
</dbReference>
<dbReference type="GO" id="GO:0006508">
    <property type="term" value="P:proteolysis"/>
    <property type="evidence" value="ECO:0007669"/>
    <property type="project" value="InterPro"/>
</dbReference>
<feature type="domain" description="Metalloprotease TldD/E C-terminal" evidence="1">
    <location>
        <begin position="203"/>
        <end position="426"/>
    </location>
</feature>
<reference evidence="2 3" key="1">
    <citation type="journal article" date="2012" name="J. Bacteriol.">
        <title>Complete genome sequence of strain 1860, a crenarchaeon of the genus pyrobaculum able to grow with various electron acceptors.</title>
        <authorList>
            <person name="Mardanov A.V."/>
            <person name="Gumerov V.M."/>
            <person name="Slobodkina G.B."/>
            <person name="Beletsky A.V."/>
            <person name="Bonch-Osmolovskaya E.A."/>
            <person name="Ravin N.V."/>
            <person name="Skryabin K.G."/>
        </authorList>
    </citation>
    <scope>NUCLEOTIDE SEQUENCE [LARGE SCALE GENOMIC DNA]</scope>
    <source>
        <strain evidence="2 3">1860</strain>
    </source>
</reference>
<name>G7VG23_9CREN</name>
<evidence type="ECO:0000259" key="1">
    <source>
        <dbReference type="Pfam" id="PF19289"/>
    </source>
</evidence>
<dbReference type="PANTHER" id="PTHR43666">
    <property type="entry name" value="TLDD PROTEIN"/>
    <property type="match status" value="1"/>
</dbReference>
<organism evidence="2 3">
    <name type="scientific">Pyrobaculum ferrireducens</name>
    <dbReference type="NCBI Taxonomy" id="1104324"/>
    <lineage>
        <taxon>Archaea</taxon>
        <taxon>Thermoproteota</taxon>
        <taxon>Thermoprotei</taxon>
        <taxon>Thermoproteales</taxon>
        <taxon>Thermoproteaceae</taxon>
        <taxon>Pyrobaculum</taxon>
    </lineage>
</organism>
<dbReference type="GeneID" id="11596102"/>
<proteinExistence type="predicted"/>
<evidence type="ECO:0000313" key="3">
    <source>
        <dbReference type="Proteomes" id="UP000005867"/>
    </source>
</evidence>
<protein>
    <submittedName>
        <fullName evidence="2">PmbA</fullName>
    </submittedName>
</protein>
<dbReference type="AlphaFoldDB" id="G7VG23"/>
<dbReference type="KEGG" id="pyr:P186_1603"/>
<dbReference type="InterPro" id="IPR045569">
    <property type="entry name" value="Metalloprtase-TldD/E_C"/>
</dbReference>
<dbReference type="eggNOG" id="arCOG00322">
    <property type="taxonomic scope" value="Archaea"/>
</dbReference>
<dbReference type="Proteomes" id="UP000005867">
    <property type="component" value="Chromosome"/>
</dbReference>
<dbReference type="GO" id="GO:0008237">
    <property type="term" value="F:metallopeptidase activity"/>
    <property type="evidence" value="ECO:0007669"/>
    <property type="project" value="InterPro"/>
</dbReference>
<gene>
    <name evidence="2" type="ORF">P186_1603</name>
</gene>